<evidence type="ECO:0000313" key="4">
    <source>
        <dbReference type="Proteomes" id="UP000034029"/>
    </source>
</evidence>
<sequence length="242" mass="27333">MSINVDEVYQKTINHYNAAKRNLSEELEKRREFYASAISDVIPEFEADKLEFGSFDKGNFAVLFVDMRRSTQRAETVGPEKTFLTMHVFLTALLETIKYYDGKVIDIMGDGIMVFWGGKTAREKGHMFKTKAVQNAGLCGLDMLTVREKVINKIIEDENLGNIIDIGVGVTFDSVIVTKIGIEDTYDVKAFGSCINIASKYADQTRNEVKVSKKIKNEWPSGKNGNIKFSSNEDGYSMYRNK</sequence>
<dbReference type="GO" id="GO:0035556">
    <property type="term" value="P:intracellular signal transduction"/>
    <property type="evidence" value="ECO:0007669"/>
    <property type="project" value="InterPro"/>
</dbReference>
<accession>A0A0F7D4Q8</accession>
<dbReference type="PROSITE" id="PS50125">
    <property type="entry name" value="GUANYLATE_CYCLASE_2"/>
    <property type="match status" value="1"/>
</dbReference>
<dbReference type="Gene3D" id="3.30.70.1230">
    <property type="entry name" value="Nucleotide cyclase"/>
    <property type="match status" value="1"/>
</dbReference>
<dbReference type="RefSeq" id="WP_046790839.1">
    <property type="nucleotide sequence ID" value="NZ_CP011366.1"/>
</dbReference>
<dbReference type="InterPro" id="IPR001054">
    <property type="entry name" value="A/G_cyclase"/>
</dbReference>
<protein>
    <submittedName>
        <fullName evidence="3">Adenylate and Guanylate cyclase catalytic domain-containing protein</fullName>
    </submittedName>
</protein>
<name>A0A0F7D4Q8_9STAP</name>
<proteinExistence type="predicted"/>
<reference evidence="2 4" key="1">
    <citation type="journal article" date="2015" name="Int. J. Syst. Evol. Microbiol.">
        <title>Complete genome sequence of Salinicoccus halodurans H3B36, isolated from the Qaidam Basin in China.</title>
        <authorList>
            <person name="Jiang K."/>
            <person name="Xue Y."/>
            <person name="Ma Y."/>
        </authorList>
    </citation>
    <scope>NUCLEOTIDE SEQUENCE [LARGE SCALE GENOMIC DNA]</scope>
    <source>
        <strain evidence="2 4">H3B36</strain>
    </source>
</reference>
<gene>
    <name evidence="2" type="ORF">AAT16_10930</name>
    <name evidence="3" type="ORF">SAMN05216235_2265</name>
</gene>
<organism evidence="3 5">
    <name type="scientific">Salinicoccus halodurans</name>
    <dbReference type="NCBI Taxonomy" id="407035"/>
    <lineage>
        <taxon>Bacteria</taxon>
        <taxon>Bacillati</taxon>
        <taxon>Bacillota</taxon>
        <taxon>Bacilli</taxon>
        <taxon>Bacillales</taxon>
        <taxon>Staphylococcaceae</taxon>
        <taxon>Salinicoccus</taxon>
    </lineage>
</organism>
<dbReference type="Proteomes" id="UP000034029">
    <property type="component" value="Chromosome"/>
</dbReference>
<evidence type="ECO:0000313" key="2">
    <source>
        <dbReference type="EMBL" id="AKG74660.1"/>
    </source>
</evidence>
<dbReference type="OrthoDB" id="9806704at2"/>
<dbReference type="InterPro" id="IPR029787">
    <property type="entry name" value="Nucleotide_cyclase"/>
</dbReference>
<evidence type="ECO:0000313" key="3">
    <source>
        <dbReference type="EMBL" id="SFK88764.1"/>
    </source>
</evidence>
<dbReference type="GO" id="GO:0004016">
    <property type="term" value="F:adenylate cyclase activity"/>
    <property type="evidence" value="ECO:0007669"/>
    <property type="project" value="UniProtKB-ARBA"/>
</dbReference>
<dbReference type="AlphaFoldDB" id="A0A0F7D4Q8"/>
<dbReference type="KEGG" id="shv:AAT16_10930"/>
<reference evidence="4" key="2">
    <citation type="submission" date="2015-04" db="EMBL/GenBank/DDBJ databases">
        <title>Complete genome sequence of Salinicoccus halodurans strain H3B36, isolated from the Qaidam basin of China.</title>
        <authorList>
            <person name="Ma Y."/>
            <person name="Jiang K."/>
            <person name="Xue Y."/>
        </authorList>
    </citation>
    <scope>NUCLEOTIDE SEQUENCE [LARGE SCALE GENOMIC DNA]</scope>
    <source>
        <strain evidence="4">H3B36</strain>
    </source>
</reference>
<evidence type="ECO:0000313" key="5">
    <source>
        <dbReference type="Proteomes" id="UP000183090"/>
    </source>
</evidence>
<dbReference type="Proteomes" id="UP000183090">
    <property type="component" value="Unassembled WGS sequence"/>
</dbReference>
<dbReference type="EMBL" id="CP011366">
    <property type="protein sequence ID" value="AKG74660.1"/>
    <property type="molecule type" value="Genomic_DNA"/>
</dbReference>
<dbReference type="SUPFAM" id="SSF55073">
    <property type="entry name" value="Nucleotide cyclase"/>
    <property type="match status" value="1"/>
</dbReference>
<evidence type="ECO:0000259" key="1">
    <source>
        <dbReference type="PROSITE" id="PS50125"/>
    </source>
</evidence>
<keyword evidence="4" id="KW-1185">Reference proteome</keyword>
<dbReference type="CDD" id="cd07302">
    <property type="entry name" value="CHD"/>
    <property type="match status" value="1"/>
</dbReference>
<dbReference type="Pfam" id="PF00211">
    <property type="entry name" value="Guanylate_cyc"/>
    <property type="match status" value="1"/>
</dbReference>
<dbReference type="EMBL" id="FOTB01000005">
    <property type="protein sequence ID" value="SFK88764.1"/>
    <property type="molecule type" value="Genomic_DNA"/>
</dbReference>
<dbReference type="GO" id="GO:0009190">
    <property type="term" value="P:cyclic nucleotide biosynthetic process"/>
    <property type="evidence" value="ECO:0007669"/>
    <property type="project" value="InterPro"/>
</dbReference>
<feature type="domain" description="Guanylate cyclase" evidence="1">
    <location>
        <begin position="61"/>
        <end position="202"/>
    </location>
</feature>
<reference evidence="3 5" key="3">
    <citation type="submission" date="2016-10" db="EMBL/GenBank/DDBJ databases">
        <authorList>
            <person name="Varghese N."/>
            <person name="Submissions S."/>
        </authorList>
    </citation>
    <scope>NUCLEOTIDE SEQUENCE [LARGE SCALE GENOMIC DNA]</scope>
    <source>
        <strain evidence="3 5">CGMCC 1.6501</strain>
    </source>
</reference>